<sequence length="163" mass="18515">MKPRIDEEPEVVRPGLEDPSLLTRQQNHRSEDIWNGEVGVGAKPEDLAISTALIYYREQLVRMQPNQVIDMVSLMCYLVQIIDKLAHAMINCLVCSFCFRFIGSIELQIGRIPYLQDFGVSVNHESDLETFKHIPEDCCRTDSSDGEDNSLMNNHDRSTAISS</sequence>
<protein>
    <submittedName>
        <fullName evidence="2">Uncharacterized protein</fullName>
    </submittedName>
</protein>
<accession>A0A8J4VUK9</accession>
<dbReference type="InterPro" id="IPR044237">
    <property type="entry name" value="ATXR2-like"/>
</dbReference>
<evidence type="ECO:0000313" key="3">
    <source>
        <dbReference type="Proteomes" id="UP000737018"/>
    </source>
</evidence>
<evidence type="ECO:0000256" key="1">
    <source>
        <dbReference type="SAM" id="MobiDB-lite"/>
    </source>
</evidence>
<dbReference type="EMBL" id="JRKL02000477">
    <property type="protein sequence ID" value="KAF3970992.1"/>
    <property type="molecule type" value="Genomic_DNA"/>
</dbReference>
<dbReference type="OrthoDB" id="1837803at2759"/>
<name>A0A8J4VUK9_9ROSI</name>
<organism evidence="2 3">
    <name type="scientific">Castanea mollissima</name>
    <name type="common">Chinese chestnut</name>
    <dbReference type="NCBI Taxonomy" id="60419"/>
    <lineage>
        <taxon>Eukaryota</taxon>
        <taxon>Viridiplantae</taxon>
        <taxon>Streptophyta</taxon>
        <taxon>Embryophyta</taxon>
        <taxon>Tracheophyta</taxon>
        <taxon>Spermatophyta</taxon>
        <taxon>Magnoliopsida</taxon>
        <taxon>eudicotyledons</taxon>
        <taxon>Gunneridae</taxon>
        <taxon>Pentapetalae</taxon>
        <taxon>rosids</taxon>
        <taxon>fabids</taxon>
        <taxon>Fagales</taxon>
        <taxon>Fagaceae</taxon>
        <taxon>Castanea</taxon>
    </lineage>
</organism>
<evidence type="ECO:0000313" key="2">
    <source>
        <dbReference type="EMBL" id="KAF3970992.1"/>
    </source>
</evidence>
<dbReference type="GO" id="GO:0008168">
    <property type="term" value="F:methyltransferase activity"/>
    <property type="evidence" value="ECO:0007669"/>
    <property type="project" value="InterPro"/>
</dbReference>
<dbReference type="PANTHER" id="PTHR47436:SF1">
    <property type="entry name" value="SET DOMAIN-CONTAINING PROTEIN"/>
    <property type="match status" value="1"/>
</dbReference>
<feature type="compositionally biased region" description="Basic and acidic residues" evidence="1">
    <location>
        <begin position="154"/>
        <end position="163"/>
    </location>
</feature>
<comment type="caution">
    <text evidence="2">The sequence shown here is derived from an EMBL/GenBank/DDBJ whole genome shotgun (WGS) entry which is preliminary data.</text>
</comment>
<dbReference type="PANTHER" id="PTHR47436">
    <property type="entry name" value="HISTONE-LYSINE N-METHYLTRANSFERASE ATXR2"/>
    <property type="match status" value="1"/>
</dbReference>
<reference evidence="2" key="1">
    <citation type="submission" date="2020-03" db="EMBL/GenBank/DDBJ databases">
        <title>Castanea mollissima Vanexum genome sequencing.</title>
        <authorList>
            <person name="Staton M."/>
        </authorList>
    </citation>
    <scope>NUCLEOTIDE SEQUENCE</scope>
    <source>
        <tissue evidence="2">Leaf</tissue>
    </source>
</reference>
<proteinExistence type="predicted"/>
<gene>
    <name evidence="2" type="ORF">CMV_005354</name>
</gene>
<keyword evidence="3" id="KW-1185">Reference proteome</keyword>
<dbReference type="AlphaFoldDB" id="A0A8J4VUK9"/>
<dbReference type="Proteomes" id="UP000737018">
    <property type="component" value="Unassembled WGS sequence"/>
</dbReference>
<feature type="region of interest" description="Disordered" evidence="1">
    <location>
        <begin position="142"/>
        <end position="163"/>
    </location>
</feature>